<comment type="caution">
    <text evidence="1">The sequence shown here is derived from an EMBL/GenBank/DDBJ whole genome shotgun (WGS) entry which is preliminary data.</text>
</comment>
<name>A0A0B0N2R1_GOSAR</name>
<gene>
    <name evidence="1" type="ORF">F383_02466</name>
</gene>
<proteinExistence type="predicted"/>
<reference evidence="2" key="1">
    <citation type="submission" date="2014-09" db="EMBL/GenBank/DDBJ databases">
        <authorList>
            <person name="Mudge J."/>
            <person name="Ramaraj T."/>
            <person name="Lindquist I.E."/>
            <person name="Bharti A.K."/>
            <person name="Sundararajan A."/>
            <person name="Cameron C.T."/>
            <person name="Woodward J.E."/>
            <person name="May G.D."/>
            <person name="Brubaker C."/>
            <person name="Broadhvest J."/>
            <person name="Wilkins T.A."/>
        </authorList>
    </citation>
    <scope>NUCLEOTIDE SEQUENCE</scope>
    <source>
        <strain evidence="2">cv. AKA8401</strain>
    </source>
</reference>
<dbReference type="AlphaFoldDB" id="A0A0B0N2R1"/>
<accession>A0A0B0N2R1</accession>
<keyword evidence="2" id="KW-1185">Reference proteome</keyword>
<organism evidence="1 2">
    <name type="scientific">Gossypium arboreum</name>
    <name type="common">Tree cotton</name>
    <name type="synonym">Gossypium nanking</name>
    <dbReference type="NCBI Taxonomy" id="29729"/>
    <lineage>
        <taxon>Eukaryota</taxon>
        <taxon>Viridiplantae</taxon>
        <taxon>Streptophyta</taxon>
        <taxon>Embryophyta</taxon>
        <taxon>Tracheophyta</taxon>
        <taxon>Spermatophyta</taxon>
        <taxon>Magnoliopsida</taxon>
        <taxon>eudicotyledons</taxon>
        <taxon>Gunneridae</taxon>
        <taxon>Pentapetalae</taxon>
        <taxon>rosids</taxon>
        <taxon>malvids</taxon>
        <taxon>Malvales</taxon>
        <taxon>Malvaceae</taxon>
        <taxon>Malvoideae</taxon>
        <taxon>Gossypium</taxon>
    </lineage>
</organism>
<evidence type="ECO:0000313" key="2">
    <source>
        <dbReference type="Proteomes" id="UP000032142"/>
    </source>
</evidence>
<dbReference type="Proteomes" id="UP000032142">
    <property type="component" value="Unassembled WGS sequence"/>
</dbReference>
<sequence length="59" mass="5944">MGAILNEGDKAPTTLPETGIYVGFGSVTDVGTDVAIVVGGGAHDAAKWGSRHEGQLLCC</sequence>
<dbReference type="EMBL" id="JRRC01461241">
    <property type="protein sequence ID" value="KHG06852.1"/>
    <property type="molecule type" value="Genomic_DNA"/>
</dbReference>
<evidence type="ECO:0000313" key="1">
    <source>
        <dbReference type="EMBL" id="KHG06852.1"/>
    </source>
</evidence>
<protein>
    <submittedName>
        <fullName evidence="1">2,3-diketo-5-methylthiopentyl-1-phosphate enolase</fullName>
    </submittedName>
</protein>